<dbReference type="CDD" id="cd06267">
    <property type="entry name" value="PBP1_LacI_sugar_binding-like"/>
    <property type="match status" value="1"/>
</dbReference>
<evidence type="ECO:0000259" key="4">
    <source>
        <dbReference type="Pfam" id="PF13407"/>
    </source>
</evidence>
<dbReference type="AlphaFoldDB" id="A0A2W5F2R6"/>
<dbReference type="GO" id="GO:0003700">
    <property type="term" value="F:DNA-binding transcription factor activity"/>
    <property type="evidence" value="ECO:0007669"/>
    <property type="project" value="TreeGrafter"/>
</dbReference>
<dbReference type="Gene3D" id="3.40.50.2300">
    <property type="match status" value="2"/>
</dbReference>
<feature type="domain" description="Periplasmic binding protein" evidence="4">
    <location>
        <begin position="2"/>
        <end position="178"/>
    </location>
</feature>
<dbReference type="Pfam" id="PF13407">
    <property type="entry name" value="Peripla_BP_4"/>
    <property type="match status" value="1"/>
</dbReference>
<name>A0A2W5F2R6_9SPHI</name>
<evidence type="ECO:0000256" key="1">
    <source>
        <dbReference type="ARBA" id="ARBA00023015"/>
    </source>
</evidence>
<keyword evidence="2" id="KW-0238">DNA-binding</keyword>
<dbReference type="Proteomes" id="UP000249645">
    <property type="component" value="Unassembled WGS sequence"/>
</dbReference>
<dbReference type="PANTHER" id="PTHR30146:SF109">
    <property type="entry name" value="HTH-TYPE TRANSCRIPTIONAL REGULATOR GALS"/>
    <property type="match status" value="1"/>
</dbReference>
<evidence type="ECO:0000313" key="5">
    <source>
        <dbReference type="EMBL" id="PZP50445.1"/>
    </source>
</evidence>
<evidence type="ECO:0000256" key="2">
    <source>
        <dbReference type="ARBA" id="ARBA00023125"/>
    </source>
</evidence>
<dbReference type="SUPFAM" id="SSF53822">
    <property type="entry name" value="Periplasmic binding protein-like I"/>
    <property type="match status" value="1"/>
</dbReference>
<keyword evidence="1" id="KW-0805">Transcription regulation</keyword>
<feature type="non-terminal residue" evidence="5">
    <location>
        <position position="1"/>
    </location>
</feature>
<reference evidence="5 6" key="1">
    <citation type="submission" date="2017-11" db="EMBL/GenBank/DDBJ databases">
        <title>Infants hospitalized years apart are colonized by the same room-sourced microbial strains.</title>
        <authorList>
            <person name="Brooks B."/>
            <person name="Olm M.R."/>
            <person name="Firek B.A."/>
            <person name="Baker R."/>
            <person name="Thomas B.C."/>
            <person name="Morowitz M.J."/>
            <person name="Banfield J.F."/>
        </authorList>
    </citation>
    <scope>NUCLEOTIDE SEQUENCE [LARGE SCALE GENOMIC DNA]</scope>
    <source>
        <strain evidence="5">S2_009_000_R2_76</strain>
    </source>
</reference>
<accession>A0A2W5F2R6</accession>
<comment type="caution">
    <text evidence="5">The sequence shown here is derived from an EMBL/GenBank/DDBJ whole genome shotgun (WGS) entry which is preliminary data.</text>
</comment>
<dbReference type="InterPro" id="IPR028082">
    <property type="entry name" value="Peripla_BP_I"/>
</dbReference>
<gene>
    <name evidence="5" type="ORF">DI598_05545</name>
</gene>
<keyword evidence="3" id="KW-0804">Transcription</keyword>
<dbReference type="InterPro" id="IPR025997">
    <property type="entry name" value="SBP_2_dom"/>
</dbReference>
<evidence type="ECO:0000256" key="3">
    <source>
        <dbReference type="ARBA" id="ARBA00023163"/>
    </source>
</evidence>
<organism evidence="5 6">
    <name type="scientific">Pseudopedobacter saltans</name>
    <dbReference type="NCBI Taxonomy" id="151895"/>
    <lineage>
        <taxon>Bacteria</taxon>
        <taxon>Pseudomonadati</taxon>
        <taxon>Bacteroidota</taxon>
        <taxon>Sphingobacteriia</taxon>
        <taxon>Sphingobacteriales</taxon>
        <taxon>Sphingobacteriaceae</taxon>
        <taxon>Pseudopedobacter</taxon>
    </lineage>
</organism>
<proteinExistence type="predicted"/>
<dbReference type="EMBL" id="QFOI01000067">
    <property type="protein sequence ID" value="PZP50445.1"/>
    <property type="molecule type" value="Genomic_DNA"/>
</dbReference>
<protein>
    <submittedName>
        <fullName evidence="5">LacI family transcriptional regulator</fullName>
    </submittedName>
</protein>
<evidence type="ECO:0000313" key="6">
    <source>
        <dbReference type="Proteomes" id="UP000249645"/>
    </source>
</evidence>
<dbReference type="PANTHER" id="PTHR30146">
    <property type="entry name" value="LACI-RELATED TRANSCRIPTIONAL REPRESSOR"/>
    <property type="match status" value="1"/>
</dbReference>
<sequence>FKKIKKSNIPVIFFDRVPSQKDVFSVSSDLYKASMDIADYLWSEGHRDIALLKGPNCMTSTSERMRGFMDGLIKRKVKTDGSLFGITDLSKESTYDAMKDILSQKNRPTAVIAFNDYVALDAMEYVHEYTSLKINKDIMFVSYANNPLLSYLKHFSPAASVEQFPYRQGQLAMEMFLEMKDMDFAACKPKQVIVDAELILANKSKHIAVA</sequence>
<dbReference type="GO" id="GO:0000976">
    <property type="term" value="F:transcription cis-regulatory region binding"/>
    <property type="evidence" value="ECO:0007669"/>
    <property type="project" value="TreeGrafter"/>
</dbReference>